<dbReference type="InterPro" id="IPR003846">
    <property type="entry name" value="SelO"/>
</dbReference>
<keyword evidence="7 8" id="KW-0460">Magnesium</keyword>
<keyword evidence="8" id="KW-0464">Manganese</keyword>
<organism evidence="9 10">
    <name type="scientific">Orrella marina</name>
    <dbReference type="NCBI Taxonomy" id="2163011"/>
    <lineage>
        <taxon>Bacteria</taxon>
        <taxon>Pseudomonadati</taxon>
        <taxon>Pseudomonadota</taxon>
        <taxon>Betaproteobacteria</taxon>
        <taxon>Burkholderiales</taxon>
        <taxon>Alcaligenaceae</taxon>
        <taxon>Orrella</taxon>
    </lineage>
</organism>
<feature type="binding site" evidence="8">
    <location>
        <position position="90"/>
    </location>
    <ligand>
        <name>ATP</name>
        <dbReference type="ChEBI" id="CHEBI:30616"/>
    </ligand>
</feature>
<evidence type="ECO:0000313" key="10">
    <source>
        <dbReference type="Proteomes" id="UP000244571"/>
    </source>
</evidence>
<keyword evidence="5 8" id="KW-0547">Nucleotide-binding</keyword>
<feature type="binding site" evidence="8">
    <location>
        <position position="181"/>
    </location>
    <ligand>
        <name>ATP</name>
        <dbReference type="ChEBI" id="CHEBI:30616"/>
    </ligand>
</feature>
<gene>
    <name evidence="8" type="primary">ydiU</name>
    <name evidence="8" type="synonym">selO</name>
    <name evidence="9" type="ORF">DBV39_18115</name>
</gene>
<feature type="active site" description="Proton acceptor" evidence="8">
    <location>
        <position position="250"/>
    </location>
</feature>
<dbReference type="Proteomes" id="UP000244571">
    <property type="component" value="Chromosome"/>
</dbReference>
<comment type="catalytic activity">
    <reaction evidence="8">
        <text>L-tyrosyl-[protein] + ATP = O-(5'-adenylyl)-L-tyrosyl-[protein] + diphosphate</text>
        <dbReference type="Rhea" id="RHEA:54288"/>
        <dbReference type="Rhea" id="RHEA-COMP:10136"/>
        <dbReference type="Rhea" id="RHEA-COMP:13846"/>
        <dbReference type="ChEBI" id="CHEBI:30616"/>
        <dbReference type="ChEBI" id="CHEBI:33019"/>
        <dbReference type="ChEBI" id="CHEBI:46858"/>
        <dbReference type="ChEBI" id="CHEBI:83624"/>
        <dbReference type="EC" id="2.7.7.108"/>
    </reaction>
</comment>
<dbReference type="HAMAP" id="MF_00692">
    <property type="entry name" value="SelO"/>
    <property type="match status" value="1"/>
</dbReference>
<proteinExistence type="inferred from homology"/>
<dbReference type="NCBIfam" id="NF000658">
    <property type="entry name" value="PRK00029.1"/>
    <property type="match status" value="1"/>
</dbReference>
<feature type="binding site" evidence="8">
    <location>
        <position position="251"/>
    </location>
    <ligand>
        <name>Mg(2+)</name>
        <dbReference type="ChEBI" id="CHEBI:18420"/>
    </ligand>
</feature>
<keyword evidence="2 8" id="KW-0808">Transferase</keyword>
<keyword evidence="4 8" id="KW-0479">Metal-binding</keyword>
<feature type="binding site" evidence="8">
    <location>
        <position position="174"/>
    </location>
    <ligand>
        <name>ATP</name>
        <dbReference type="ChEBI" id="CHEBI:30616"/>
    </ligand>
</feature>
<dbReference type="GO" id="GO:0005524">
    <property type="term" value="F:ATP binding"/>
    <property type="evidence" value="ECO:0007669"/>
    <property type="project" value="UniProtKB-UniRule"/>
</dbReference>
<dbReference type="GO" id="GO:0070733">
    <property type="term" value="F:AMPylase activity"/>
    <property type="evidence" value="ECO:0007669"/>
    <property type="project" value="UniProtKB-EC"/>
</dbReference>
<dbReference type="PANTHER" id="PTHR32057:SF14">
    <property type="entry name" value="PROTEIN ADENYLYLTRANSFERASE SELO, MITOCHONDRIAL"/>
    <property type="match status" value="1"/>
</dbReference>
<feature type="binding site" evidence="8">
    <location>
        <position position="124"/>
    </location>
    <ligand>
        <name>ATP</name>
        <dbReference type="ChEBI" id="CHEBI:30616"/>
    </ligand>
</feature>
<dbReference type="PANTHER" id="PTHR32057">
    <property type="entry name" value="PROTEIN ADENYLYLTRANSFERASE SELO, MITOCHONDRIAL"/>
    <property type="match status" value="1"/>
</dbReference>
<dbReference type="GO" id="GO:0030145">
    <property type="term" value="F:manganese ion binding"/>
    <property type="evidence" value="ECO:0007669"/>
    <property type="project" value="UniProtKB-UniRule"/>
</dbReference>
<accession>A0A2R4XNE7</accession>
<name>A0A2R4XNE7_9BURK</name>
<comment type="cofactor">
    <cofactor evidence="8">
        <name>Mg(2+)</name>
        <dbReference type="ChEBI" id="CHEBI:18420"/>
    </cofactor>
    <cofactor evidence="8">
        <name>Mn(2+)</name>
        <dbReference type="ChEBI" id="CHEBI:29035"/>
    </cofactor>
</comment>
<reference evidence="9 10" key="1">
    <citation type="submission" date="2018-04" db="EMBL/GenBank/DDBJ databases">
        <title>Bordetella sp. HZ20 isolated from seawater.</title>
        <authorList>
            <person name="Sun C."/>
        </authorList>
    </citation>
    <scope>NUCLEOTIDE SEQUENCE [LARGE SCALE GENOMIC DNA]</scope>
    <source>
        <strain evidence="9 10">HZ20</strain>
    </source>
</reference>
<comment type="catalytic activity">
    <reaction evidence="8">
        <text>L-tyrosyl-[protein] + UTP = O-(5'-uridylyl)-L-tyrosyl-[protein] + diphosphate</text>
        <dbReference type="Rhea" id="RHEA:83887"/>
        <dbReference type="Rhea" id="RHEA-COMP:10136"/>
        <dbReference type="Rhea" id="RHEA-COMP:20238"/>
        <dbReference type="ChEBI" id="CHEBI:33019"/>
        <dbReference type="ChEBI" id="CHEBI:46398"/>
        <dbReference type="ChEBI" id="CHEBI:46858"/>
        <dbReference type="ChEBI" id="CHEBI:90602"/>
    </reaction>
</comment>
<comment type="catalytic activity">
    <reaction evidence="8">
        <text>L-histidyl-[protein] + UTP = N(tele)-(5'-uridylyl)-L-histidyl-[protein] + diphosphate</text>
        <dbReference type="Rhea" id="RHEA:83891"/>
        <dbReference type="Rhea" id="RHEA-COMP:9745"/>
        <dbReference type="Rhea" id="RHEA-COMP:20239"/>
        <dbReference type="ChEBI" id="CHEBI:29979"/>
        <dbReference type="ChEBI" id="CHEBI:33019"/>
        <dbReference type="ChEBI" id="CHEBI:46398"/>
        <dbReference type="ChEBI" id="CHEBI:233474"/>
    </reaction>
</comment>
<dbReference type="RefSeq" id="WP_108622793.1">
    <property type="nucleotide sequence ID" value="NZ_CP028901.1"/>
</dbReference>
<evidence type="ECO:0000256" key="8">
    <source>
        <dbReference type="HAMAP-Rule" id="MF_00692"/>
    </source>
</evidence>
<evidence type="ECO:0000256" key="1">
    <source>
        <dbReference type="ARBA" id="ARBA00009747"/>
    </source>
</evidence>
<dbReference type="Pfam" id="PF02696">
    <property type="entry name" value="SelO"/>
    <property type="match status" value="1"/>
</dbReference>
<feature type="binding site" evidence="8">
    <location>
        <position position="91"/>
    </location>
    <ligand>
        <name>ATP</name>
        <dbReference type="ChEBI" id="CHEBI:30616"/>
    </ligand>
</feature>
<evidence type="ECO:0000256" key="5">
    <source>
        <dbReference type="ARBA" id="ARBA00022741"/>
    </source>
</evidence>
<comment type="catalytic activity">
    <reaction evidence="8">
        <text>L-threonyl-[protein] + ATP = 3-O-(5'-adenylyl)-L-threonyl-[protein] + diphosphate</text>
        <dbReference type="Rhea" id="RHEA:54292"/>
        <dbReference type="Rhea" id="RHEA-COMP:11060"/>
        <dbReference type="Rhea" id="RHEA-COMP:13847"/>
        <dbReference type="ChEBI" id="CHEBI:30013"/>
        <dbReference type="ChEBI" id="CHEBI:30616"/>
        <dbReference type="ChEBI" id="CHEBI:33019"/>
        <dbReference type="ChEBI" id="CHEBI:138113"/>
        <dbReference type="EC" id="2.7.7.108"/>
    </reaction>
</comment>
<dbReference type="EC" id="2.7.7.-" evidence="8"/>
<sequence>MTHLNWRFDHSYAQLPDIFHVGQSPKQVHHPRLLVLNRSLAKCLGLETGALDEESLARIFSGQDLPPDARPIAQAYAGHQFGHFTMLGDGRALLLGEHLAPDGRRFDIQFKGSGPTPFSRRGDGLAAVGPMLREYLVSEAMHGLGVPTTRALAVVATGDRVWREEVLDGAILTRVASSHLRVGTFQYAAARQDPEALAALIQYALSRHDPELAQADNPALALLESVTRRQARLIAQWMRVGFVHGVMNTDNMTISGETIDYGPCAFMDVFDPKTVFSSIDHAGRYSYQNQPAMAQWNLARLAEALLSQIDADPDKAVSKAEKVVHGFKPLYLDALREVMAAKLGLASLGENESIADDLLEVMLADKVDYTLTFARLTSAVRNKEQTPVQERTATTDSILSDFERPSPAMSDWADRWQARLESQPGGYGSALPRMQKANPLYIPRNHLVEDVLEQATRKRDFEPLLAFLAVLQDPYTEHEGCEAYAEPGAREEPFVTFCGT</sequence>
<feature type="binding site" evidence="8">
    <location>
        <position position="260"/>
    </location>
    <ligand>
        <name>ATP</name>
        <dbReference type="ChEBI" id="CHEBI:30616"/>
    </ligand>
</feature>
<dbReference type="EMBL" id="CP028901">
    <property type="protein sequence ID" value="AWB35337.1"/>
    <property type="molecule type" value="Genomic_DNA"/>
</dbReference>
<evidence type="ECO:0000256" key="6">
    <source>
        <dbReference type="ARBA" id="ARBA00022840"/>
    </source>
</evidence>
<dbReference type="EC" id="2.7.7.108" evidence="8"/>
<protein>
    <recommendedName>
        <fullName evidence="8">Protein nucleotidyltransferase YdiU</fullName>
        <ecNumber evidence="8">2.7.7.-</ecNumber>
    </recommendedName>
    <alternativeName>
        <fullName evidence="8">Protein adenylyltransferase YdiU</fullName>
        <ecNumber evidence="8">2.7.7.108</ecNumber>
    </alternativeName>
    <alternativeName>
        <fullName evidence="8">Protein uridylyltransferase YdiU</fullName>
        <ecNumber evidence="8">2.7.7.-</ecNumber>
    </alternativeName>
</protein>
<evidence type="ECO:0000256" key="3">
    <source>
        <dbReference type="ARBA" id="ARBA00022695"/>
    </source>
</evidence>
<comment type="catalytic activity">
    <reaction evidence="8">
        <text>L-seryl-[protein] + UTP = O-(5'-uridylyl)-L-seryl-[protein] + diphosphate</text>
        <dbReference type="Rhea" id="RHEA:64604"/>
        <dbReference type="Rhea" id="RHEA-COMP:9863"/>
        <dbReference type="Rhea" id="RHEA-COMP:16635"/>
        <dbReference type="ChEBI" id="CHEBI:29999"/>
        <dbReference type="ChEBI" id="CHEBI:33019"/>
        <dbReference type="ChEBI" id="CHEBI:46398"/>
        <dbReference type="ChEBI" id="CHEBI:156051"/>
    </reaction>
</comment>
<evidence type="ECO:0000256" key="7">
    <source>
        <dbReference type="ARBA" id="ARBA00022842"/>
    </source>
</evidence>
<keyword evidence="6 8" id="KW-0067">ATP-binding</keyword>
<feature type="binding site" evidence="8">
    <location>
        <position position="88"/>
    </location>
    <ligand>
        <name>ATP</name>
        <dbReference type="ChEBI" id="CHEBI:30616"/>
    </ligand>
</feature>
<dbReference type="GO" id="GO:0000287">
    <property type="term" value="F:magnesium ion binding"/>
    <property type="evidence" value="ECO:0007669"/>
    <property type="project" value="UniProtKB-UniRule"/>
</dbReference>
<comment type="catalytic activity">
    <reaction evidence="8">
        <text>L-seryl-[protein] + ATP = 3-O-(5'-adenylyl)-L-seryl-[protein] + diphosphate</text>
        <dbReference type="Rhea" id="RHEA:58120"/>
        <dbReference type="Rhea" id="RHEA-COMP:9863"/>
        <dbReference type="Rhea" id="RHEA-COMP:15073"/>
        <dbReference type="ChEBI" id="CHEBI:29999"/>
        <dbReference type="ChEBI" id="CHEBI:30616"/>
        <dbReference type="ChEBI" id="CHEBI:33019"/>
        <dbReference type="ChEBI" id="CHEBI:142516"/>
        <dbReference type="EC" id="2.7.7.108"/>
    </reaction>
</comment>
<keyword evidence="10" id="KW-1185">Reference proteome</keyword>
<dbReference type="KEGG" id="boz:DBV39_18115"/>
<dbReference type="OrthoDB" id="9776281at2"/>
<evidence type="ECO:0000313" key="9">
    <source>
        <dbReference type="EMBL" id="AWB35337.1"/>
    </source>
</evidence>
<comment type="function">
    <text evidence="8">Nucleotidyltransferase involved in the post-translational modification of proteins. It can catalyze the addition of adenosine monophosphate (AMP) or uridine monophosphate (UMP) to a protein, resulting in modifications known as AMPylation and UMPylation.</text>
</comment>
<keyword evidence="3 8" id="KW-0548">Nucleotidyltransferase</keyword>
<dbReference type="AlphaFoldDB" id="A0A2R4XNE7"/>
<comment type="similarity">
    <text evidence="1 8">Belongs to the SELO family.</text>
</comment>
<evidence type="ECO:0000256" key="2">
    <source>
        <dbReference type="ARBA" id="ARBA00022679"/>
    </source>
</evidence>
<feature type="binding site" evidence="8">
    <location>
        <position position="111"/>
    </location>
    <ligand>
        <name>ATP</name>
        <dbReference type="ChEBI" id="CHEBI:30616"/>
    </ligand>
</feature>
<feature type="binding site" evidence="8">
    <location>
        <position position="260"/>
    </location>
    <ligand>
        <name>Mg(2+)</name>
        <dbReference type="ChEBI" id="CHEBI:18420"/>
    </ligand>
</feature>
<evidence type="ECO:0000256" key="4">
    <source>
        <dbReference type="ARBA" id="ARBA00022723"/>
    </source>
</evidence>
<feature type="binding site" evidence="8">
    <location>
        <position position="123"/>
    </location>
    <ligand>
        <name>ATP</name>
        <dbReference type="ChEBI" id="CHEBI:30616"/>
    </ligand>
</feature>